<sequence length="593" mass="67186">MIRCITTTVACLLLFQGLTFSQTPSYPKGYFRWPLNLNPEIVANLGELRSNHWHMGLDMRTNQVVNQMVYAAADGYVAYIGVRPLSFGRFIIINHPNGLSTLYAHLNDFAPDIEKYVTEQQYKQQSWPVELEIPATLFPVKKGTFISYSGTTGGSQGPHVHFEIRDTKSGKCLNPMMFGFPLTDNVPPSITRLVMYNREGPVFYTKPAFFPVKKIATGYVPSQAGVIKTTNSKISFAIQAIDRISGSSNEDGFYSAFLYLDNKLVNGFVLDSIGYDQTRYLNAQVDYTLRFNGGPWVQHLSRLPGNVGNVYRPQWEEGVIRLEDTLVHAVRIEVKDANQNLSVLNFSVQRKIVPPSDKITPAKPFVPNYVNIFEQPDFQMYLPEKAIYDTVYPNYHRAASNATNAVSAIHQISNPSIPVEGKIRVSIKPDRSVPANWRNKLIIQRTYRNSQDNRLASWNNEWVSAEFGDFGNYQVIADLTPPALSELGKGDTINLSGAKRIAFTPTDNMGIKSFRAELNGQWLRFTNDKGRTWIYEFDERVPYGVYQLKVEVQDIVGNTTTKTWWFKRAAYTPPPPKKKATKARSKKVVKKKK</sequence>
<dbReference type="Gene3D" id="2.70.70.10">
    <property type="entry name" value="Glucose Permease (Domain IIA)"/>
    <property type="match status" value="1"/>
</dbReference>
<dbReference type="InterPro" id="IPR011055">
    <property type="entry name" value="Dup_hybrid_motif"/>
</dbReference>
<evidence type="ECO:0000313" key="5">
    <source>
        <dbReference type="EMBL" id="MCG2614440.1"/>
    </source>
</evidence>
<feature type="compositionally biased region" description="Basic residues" evidence="2">
    <location>
        <begin position="576"/>
        <end position="593"/>
    </location>
</feature>
<evidence type="ECO:0000256" key="2">
    <source>
        <dbReference type="SAM" id="MobiDB-lite"/>
    </source>
</evidence>
<dbReference type="PANTHER" id="PTHR21666:SF289">
    <property type="entry name" value="L-ALA--D-GLU ENDOPEPTIDASE"/>
    <property type="match status" value="1"/>
</dbReference>
<dbReference type="SUPFAM" id="SSF51261">
    <property type="entry name" value="Duplicated hybrid motif"/>
    <property type="match status" value="1"/>
</dbReference>
<evidence type="ECO:0000259" key="4">
    <source>
        <dbReference type="Pfam" id="PF01551"/>
    </source>
</evidence>
<dbReference type="CDD" id="cd12797">
    <property type="entry name" value="M23_peptidase"/>
    <property type="match status" value="1"/>
</dbReference>
<organism evidence="5 6">
    <name type="scientific">Terrimonas ginsenosidimutans</name>
    <dbReference type="NCBI Taxonomy" id="2908004"/>
    <lineage>
        <taxon>Bacteria</taxon>
        <taxon>Pseudomonadati</taxon>
        <taxon>Bacteroidota</taxon>
        <taxon>Chitinophagia</taxon>
        <taxon>Chitinophagales</taxon>
        <taxon>Chitinophagaceae</taxon>
        <taxon>Terrimonas</taxon>
    </lineage>
</organism>
<dbReference type="Proteomes" id="UP001165367">
    <property type="component" value="Unassembled WGS sequence"/>
</dbReference>
<keyword evidence="1 3" id="KW-0732">Signal</keyword>
<feature type="chain" id="PRO_5047017535" evidence="3">
    <location>
        <begin position="22"/>
        <end position="593"/>
    </location>
</feature>
<feature type="domain" description="M23ase beta-sheet core" evidence="4">
    <location>
        <begin position="54"/>
        <end position="118"/>
    </location>
</feature>
<protein>
    <submittedName>
        <fullName evidence="5">M23 family metallopeptidase</fullName>
    </submittedName>
</protein>
<dbReference type="RefSeq" id="WP_237870860.1">
    <property type="nucleotide sequence ID" value="NZ_JAKLTR010000005.1"/>
</dbReference>
<evidence type="ECO:0000256" key="1">
    <source>
        <dbReference type="ARBA" id="ARBA00022729"/>
    </source>
</evidence>
<proteinExistence type="predicted"/>
<accession>A0ABS9KQ62</accession>
<gene>
    <name evidence="5" type="ORF">LZZ85_09120</name>
</gene>
<name>A0ABS9KQ62_9BACT</name>
<feature type="region of interest" description="Disordered" evidence="2">
    <location>
        <begin position="572"/>
        <end position="593"/>
    </location>
</feature>
<reference evidence="5" key="1">
    <citation type="submission" date="2022-01" db="EMBL/GenBank/DDBJ databases">
        <authorList>
            <person name="Jo J.-H."/>
            <person name="Im W.-T."/>
        </authorList>
    </citation>
    <scope>NUCLEOTIDE SEQUENCE</scope>
    <source>
        <strain evidence="5">NA20</strain>
    </source>
</reference>
<keyword evidence="6" id="KW-1185">Reference proteome</keyword>
<evidence type="ECO:0000313" key="6">
    <source>
        <dbReference type="Proteomes" id="UP001165367"/>
    </source>
</evidence>
<dbReference type="InterPro" id="IPR016047">
    <property type="entry name" value="M23ase_b-sheet_dom"/>
</dbReference>
<dbReference type="EMBL" id="JAKLTR010000005">
    <property type="protein sequence ID" value="MCG2614440.1"/>
    <property type="molecule type" value="Genomic_DNA"/>
</dbReference>
<dbReference type="PANTHER" id="PTHR21666">
    <property type="entry name" value="PEPTIDASE-RELATED"/>
    <property type="match status" value="1"/>
</dbReference>
<dbReference type="Pfam" id="PF01551">
    <property type="entry name" value="Peptidase_M23"/>
    <property type="match status" value="1"/>
</dbReference>
<evidence type="ECO:0000256" key="3">
    <source>
        <dbReference type="SAM" id="SignalP"/>
    </source>
</evidence>
<dbReference type="InterPro" id="IPR050570">
    <property type="entry name" value="Cell_wall_metabolism_enzyme"/>
</dbReference>
<feature type="signal peptide" evidence="3">
    <location>
        <begin position="1"/>
        <end position="21"/>
    </location>
</feature>
<comment type="caution">
    <text evidence="5">The sequence shown here is derived from an EMBL/GenBank/DDBJ whole genome shotgun (WGS) entry which is preliminary data.</text>
</comment>